<gene>
    <name evidence="13" type="ORF">Metlim_2897</name>
</gene>
<dbReference type="EC" id="7.3.2.6" evidence="8"/>
<evidence type="ECO:0000256" key="5">
    <source>
        <dbReference type="ARBA" id="ARBA00022840"/>
    </source>
</evidence>
<dbReference type="GO" id="GO:0005886">
    <property type="term" value="C:plasma membrane"/>
    <property type="evidence" value="ECO:0007669"/>
    <property type="project" value="UniProtKB-SubCell"/>
</dbReference>
<evidence type="ECO:0000256" key="4">
    <source>
        <dbReference type="ARBA" id="ARBA00022741"/>
    </source>
</evidence>
<dbReference type="FunFam" id="3.40.50.300:FF:000425">
    <property type="entry name" value="Probable ABC transporter, ATP-binding subunit"/>
    <property type="match status" value="1"/>
</dbReference>
<evidence type="ECO:0000256" key="9">
    <source>
        <dbReference type="ARBA" id="ARBA00041133"/>
    </source>
</evidence>
<protein>
    <recommendedName>
        <fullName evidence="9">Molybdate/tungstate import ATP-binding protein WtpC</fullName>
        <ecNumber evidence="8">7.3.2.6</ecNumber>
    </recommendedName>
</protein>
<dbReference type="RefSeq" id="WP_004079650.1">
    <property type="nucleotide sequence ID" value="NZ_CM001436.1"/>
</dbReference>
<dbReference type="STRING" id="937775.Metlim_2897"/>
<evidence type="ECO:0000256" key="1">
    <source>
        <dbReference type="ARBA" id="ARBA00004202"/>
    </source>
</evidence>
<dbReference type="GO" id="GO:1901238">
    <property type="term" value="F:ABC-type tungstate transporter activity"/>
    <property type="evidence" value="ECO:0007669"/>
    <property type="project" value="UniProtKB-EC"/>
</dbReference>
<dbReference type="Gene3D" id="2.40.50.100">
    <property type="match status" value="1"/>
</dbReference>
<feature type="domain" description="ABC transporter" evidence="12">
    <location>
        <begin position="2"/>
        <end position="231"/>
    </location>
</feature>
<reference evidence="13 14" key="1">
    <citation type="submission" date="2011-10" db="EMBL/GenBank/DDBJ databases">
        <title>The Improved High-Quality Draft genome of Methanoplanus limicola DSM 2279.</title>
        <authorList>
            <consortium name="US DOE Joint Genome Institute (JGI-PGF)"/>
            <person name="Lucas S."/>
            <person name="Copeland A."/>
            <person name="Lapidus A."/>
            <person name="Glavina del Rio T."/>
            <person name="Dalin E."/>
            <person name="Tice H."/>
            <person name="Bruce D."/>
            <person name="Goodwin L."/>
            <person name="Pitluck S."/>
            <person name="Peters L."/>
            <person name="Mikhailova N."/>
            <person name="Lu M."/>
            <person name="Kyrpides N."/>
            <person name="Mavromatis K."/>
            <person name="Ivanova N."/>
            <person name="Markowitz V."/>
            <person name="Cheng J.-F."/>
            <person name="Hugenholtz P."/>
            <person name="Woyke T."/>
            <person name="Wu D."/>
            <person name="Wirth R."/>
            <person name="Brambilla E.-M."/>
            <person name="Klenk H.-P."/>
            <person name="Eisen J.A."/>
        </authorList>
    </citation>
    <scope>NUCLEOTIDE SEQUENCE [LARGE SCALE GENOMIC DNA]</scope>
    <source>
        <strain evidence="13 14">DSM 2279</strain>
    </source>
</reference>
<dbReference type="InParanoid" id="H1YXZ6"/>
<comment type="subcellular location">
    <subcellularLocation>
        <location evidence="1">Cell membrane</location>
        <topology evidence="1">Peripheral membrane protein</topology>
    </subcellularLocation>
</comment>
<accession>H1YXZ6</accession>
<dbReference type="InterPro" id="IPR027417">
    <property type="entry name" value="P-loop_NTPase"/>
</dbReference>
<dbReference type="PROSITE" id="PS50893">
    <property type="entry name" value="ABC_TRANSPORTER_2"/>
    <property type="match status" value="1"/>
</dbReference>
<dbReference type="Gene3D" id="3.40.50.300">
    <property type="entry name" value="P-loop containing nucleotide triphosphate hydrolases"/>
    <property type="match status" value="1"/>
</dbReference>
<keyword evidence="4" id="KW-0547">Nucleotide-binding</keyword>
<sequence>MIEFDNVNLSLGSFSLYDVSMKINKGEYFFIIGPSGAGKTILLETIAGLHLPDSGRVLIRGEDVFLKPPEKRDIALVYQDYSLFPHMTIFDNVAFGLRMAKKSKAEVKESVDKMLKHFGISHLSKRKPLTMSGGEQQRVALARALIVNPEILLLDEPLSAMDPVNRDRFIKDLDSIHKEFGITIVQVTHSREEAIALADRIAVIADGRLEQTGSLAEVFNTPASPVVARMAGIDNIFDGIITDLGGDGTCTIDIEGVSLRASYSGYVGNDVNLYIHSSDIILSGEMPQNSGCNILEGKIEGIFQRNNYFRIVIDCGISVYSSLSPREMATRSLKPGMEVYLTFSPDDIHITSARKS</sequence>
<dbReference type="InterPro" id="IPR008995">
    <property type="entry name" value="Mo/tungstate-bd_C_term_dom"/>
</dbReference>
<evidence type="ECO:0000256" key="7">
    <source>
        <dbReference type="ARBA" id="ARBA00038781"/>
    </source>
</evidence>
<evidence type="ECO:0000256" key="6">
    <source>
        <dbReference type="ARBA" id="ARBA00038307"/>
    </source>
</evidence>
<organism evidence="13 14">
    <name type="scientific">Methanoplanus limicola DSM 2279</name>
    <dbReference type="NCBI Taxonomy" id="937775"/>
    <lineage>
        <taxon>Archaea</taxon>
        <taxon>Methanobacteriati</taxon>
        <taxon>Methanobacteriota</taxon>
        <taxon>Stenosarchaea group</taxon>
        <taxon>Methanomicrobia</taxon>
        <taxon>Methanomicrobiales</taxon>
        <taxon>Methanomicrobiaceae</taxon>
        <taxon>Methanoplanus</taxon>
    </lineage>
</organism>
<keyword evidence="5 13" id="KW-0067">ATP-binding</keyword>
<dbReference type="PANTHER" id="PTHR42781">
    <property type="entry name" value="SPERMIDINE/PUTRESCINE IMPORT ATP-BINDING PROTEIN POTA"/>
    <property type="match status" value="1"/>
</dbReference>
<dbReference type="SMART" id="SM00382">
    <property type="entry name" value="AAA"/>
    <property type="match status" value="1"/>
</dbReference>
<evidence type="ECO:0000256" key="10">
    <source>
        <dbReference type="ARBA" id="ARBA00047936"/>
    </source>
</evidence>
<evidence type="ECO:0000313" key="13">
    <source>
        <dbReference type="EMBL" id="EHQ36931.1"/>
    </source>
</evidence>
<comment type="catalytic activity">
    <reaction evidence="10">
        <text>tungstate(in) + ATP + H2O = tungstate(out) + ADP + phosphate + H(+)</text>
        <dbReference type="Rhea" id="RHEA:35027"/>
        <dbReference type="ChEBI" id="CHEBI:15377"/>
        <dbReference type="ChEBI" id="CHEBI:15378"/>
        <dbReference type="ChEBI" id="CHEBI:30616"/>
        <dbReference type="ChEBI" id="CHEBI:43474"/>
        <dbReference type="ChEBI" id="CHEBI:46502"/>
        <dbReference type="ChEBI" id="CHEBI:456216"/>
        <dbReference type="EC" id="7.3.2.6"/>
    </reaction>
</comment>
<dbReference type="FunCoup" id="H1YXZ6">
    <property type="interactions" value="36"/>
</dbReference>
<dbReference type="HOGENOM" id="CLU_000604_1_1_2"/>
<dbReference type="PANTHER" id="PTHR42781:SF4">
    <property type="entry name" value="SPERMIDINE_PUTRESCINE IMPORT ATP-BINDING PROTEIN POTA"/>
    <property type="match status" value="1"/>
</dbReference>
<dbReference type="InterPro" id="IPR050093">
    <property type="entry name" value="ABC_SmlMolc_Importer"/>
</dbReference>
<dbReference type="AlphaFoldDB" id="H1YXZ6"/>
<evidence type="ECO:0000256" key="8">
    <source>
        <dbReference type="ARBA" id="ARBA00039025"/>
    </source>
</evidence>
<dbReference type="SUPFAM" id="SSF50331">
    <property type="entry name" value="MOP-like"/>
    <property type="match status" value="1"/>
</dbReference>
<keyword evidence="2" id="KW-0813">Transport</keyword>
<proteinExistence type="inferred from homology"/>
<evidence type="ECO:0000256" key="2">
    <source>
        <dbReference type="ARBA" id="ARBA00022448"/>
    </source>
</evidence>
<comment type="subunit">
    <text evidence="7">The complex is composed of two ATP-binding proteins (WtpC), two transmembrane proteins (WtpB) and a solute-binding protein (WtpA).</text>
</comment>
<dbReference type="InterPro" id="IPR003439">
    <property type="entry name" value="ABC_transporter-like_ATP-bd"/>
</dbReference>
<dbReference type="InterPro" id="IPR003593">
    <property type="entry name" value="AAA+_ATPase"/>
</dbReference>
<dbReference type="SUPFAM" id="SSF52540">
    <property type="entry name" value="P-loop containing nucleoside triphosphate hydrolases"/>
    <property type="match status" value="1"/>
</dbReference>
<dbReference type="EMBL" id="CM001436">
    <property type="protein sequence ID" value="EHQ36931.1"/>
    <property type="molecule type" value="Genomic_DNA"/>
</dbReference>
<keyword evidence="3" id="KW-0500">Molybdenum</keyword>
<dbReference type="Pfam" id="PF00005">
    <property type="entry name" value="ABC_tran"/>
    <property type="match status" value="1"/>
</dbReference>
<comment type="function">
    <text evidence="11">Part of the ABC transporter complex WtpABC involved in molybdate/tungstate import. Responsible for energy coupling to the transport system.</text>
</comment>
<dbReference type="Proteomes" id="UP000005741">
    <property type="component" value="Chromosome"/>
</dbReference>
<evidence type="ECO:0000313" key="14">
    <source>
        <dbReference type="Proteomes" id="UP000005741"/>
    </source>
</evidence>
<dbReference type="PROSITE" id="PS00211">
    <property type="entry name" value="ABC_TRANSPORTER_1"/>
    <property type="match status" value="1"/>
</dbReference>
<dbReference type="InterPro" id="IPR017871">
    <property type="entry name" value="ABC_transporter-like_CS"/>
</dbReference>
<comment type="similarity">
    <text evidence="6">Belongs to the ABC transporter superfamily. Sulfate/tungstate importer (TC 3.A.1.6) family.</text>
</comment>
<dbReference type="GO" id="GO:0005524">
    <property type="term" value="F:ATP binding"/>
    <property type="evidence" value="ECO:0007669"/>
    <property type="project" value="UniProtKB-KW"/>
</dbReference>
<dbReference type="OrthoDB" id="31298at2157"/>
<evidence type="ECO:0000256" key="3">
    <source>
        <dbReference type="ARBA" id="ARBA00022505"/>
    </source>
</evidence>
<evidence type="ECO:0000259" key="12">
    <source>
        <dbReference type="PROSITE" id="PS50893"/>
    </source>
</evidence>
<evidence type="ECO:0000256" key="11">
    <source>
        <dbReference type="ARBA" id="ARBA00057369"/>
    </source>
</evidence>
<name>H1YXZ6_9EURY</name>
<keyword evidence="14" id="KW-1185">Reference proteome</keyword>
<dbReference type="GO" id="GO:0016887">
    <property type="term" value="F:ATP hydrolysis activity"/>
    <property type="evidence" value="ECO:0007669"/>
    <property type="project" value="InterPro"/>
</dbReference>